<evidence type="ECO:0000259" key="4">
    <source>
        <dbReference type="SMART" id="SM00563"/>
    </source>
</evidence>
<keyword evidence="3" id="KW-1133">Transmembrane helix</keyword>
<evidence type="ECO:0000313" key="5">
    <source>
        <dbReference type="EMBL" id="OIR06883.1"/>
    </source>
</evidence>
<reference evidence="5" key="1">
    <citation type="submission" date="2016-10" db="EMBL/GenBank/DDBJ databases">
        <title>Sequence of Gallionella enrichment culture.</title>
        <authorList>
            <person name="Poehlein A."/>
            <person name="Muehling M."/>
            <person name="Daniel R."/>
        </authorList>
    </citation>
    <scope>NUCLEOTIDE SEQUENCE</scope>
</reference>
<name>A0A1J5SG46_9ZZZZ</name>
<dbReference type="Pfam" id="PF01553">
    <property type="entry name" value="Acyltransferase"/>
    <property type="match status" value="1"/>
</dbReference>
<dbReference type="AlphaFoldDB" id="A0A1J5SG46"/>
<evidence type="ECO:0000256" key="1">
    <source>
        <dbReference type="ARBA" id="ARBA00022679"/>
    </source>
</evidence>
<dbReference type="EMBL" id="MLJW01000041">
    <property type="protein sequence ID" value="OIR06883.1"/>
    <property type="molecule type" value="Genomic_DNA"/>
</dbReference>
<keyword evidence="1 5" id="KW-0808">Transferase</keyword>
<evidence type="ECO:0000256" key="3">
    <source>
        <dbReference type="SAM" id="Phobius"/>
    </source>
</evidence>
<dbReference type="GO" id="GO:0003841">
    <property type="term" value="F:1-acylglycerol-3-phosphate O-acyltransferase activity"/>
    <property type="evidence" value="ECO:0007669"/>
    <property type="project" value="TreeGrafter"/>
</dbReference>
<accession>A0A1J5SG46</accession>
<dbReference type="SUPFAM" id="SSF69593">
    <property type="entry name" value="Glycerol-3-phosphate (1)-acyltransferase"/>
    <property type="match status" value="1"/>
</dbReference>
<gene>
    <name evidence="5" type="ORF">GALL_111330</name>
</gene>
<feature type="transmembrane region" description="Helical" evidence="3">
    <location>
        <begin position="7"/>
        <end position="31"/>
    </location>
</feature>
<dbReference type="SMART" id="SM00563">
    <property type="entry name" value="PlsC"/>
    <property type="match status" value="1"/>
</dbReference>
<organism evidence="5">
    <name type="scientific">mine drainage metagenome</name>
    <dbReference type="NCBI Taxonomy" id="410659"/>
    <lineage>
        <taxon>unclassified sequences</taxon>
        <taxon>metagenomes</taxon>
        <taxon>ecological metagenomes</taxon>
    </lineage>
</organism>
<protein>
    <submittedName>
        <fullName evidence="5">2-acyl-glycerophospho-ethanolamine acyltransferase</fullName>
    </submittedName>
</protein>
<dbReference type="CDD" id="cd07989">
    <property type="entry name" value="LPLAT_AGPAT-like"/>
    <property type="match status" value="1"/>
</dbReference>
<dbReference type="PANTHER" id="PTHR10434:SF40">
    <property type="entry name" value="1-ACYL-SN-GLYCEROL-3-PHOSPHATE ACYLTRANSFERASE"/>
    <property type="match status" value="1"/>
</dbReference>
<dbReference type="InterPro" id="IPR002123">
    <property type="entry name" value="Plipid/glycerol_acylTrfase"/>
</dbReference>
<sequence length="252" mass="28339">MNYLRSILFMLVLIVLTPPYALLMIFCFPLPHRARRYTAVPWVYGTIWLIKHVLGIDYRVLGRENIPKRPAVILSKHQSAWETVVLQEVFPLALFVWKRELKWQLPFFGWALAVIPMISIDRDAGKNALKQLVDQGRLRLSQGYPVIIFPEGTRVAPGEHRRYKIGGAHLGVETGAPVLPLAHNAGEFWGRNAFFKRPGTITVSIGPAIDPTGLSAEDVNSRAETWMEAEMARISPQLYAHESPQPPAQSAA</sequence>
<keyword evidence="3" id="KW-0812">Transmembrane</keyword>
<comment type="caution">
    <text evidence="5">The sequence shown here is derived from an EMBL/GenBank/DDBJ whole genome shotgun (WGS) entry which is preliminary data.</text>
</comment>
<proteinExistence type="predicted"/>
<dbReference type="PANTHER" id="PTHR10434">
    <property type="entry name" value="1-ACYL-SN-GLYCEROL-3-PHOSPHATE ACYLTRANSFERASE"/>
    <property type="match status" value="1"/>
</dbReference>
<feature type="domain" description="Phospholipid/glycerol acyltransferase" evidence="4">
    <location>
        <begin position="71"/>
        <end position="186"/>
    </location>
</feature>
<evidence type="ECO:0000256" key="2">
    <source>
        <dbReference type="ARBA" id="ARBA00023315"/>
    </source>
</evidence>
<dbReference type="GO" id="GO:0006654">
    <property type="term" value="P:phosphatidic acid biosynthetic process"/>
    <property type="evidence" value="ECO:0007669"/>
    <property type="project" value="TreeGrafter"/>
</dbReference>
<keyword evidence="3" id="KW-0472">Membrane</keyword>
<keyword evidence="2 5" id="KW-0012">Acyltransferase</keyword>